<dbReference type="RefSeq" id="WP_211276904.1">
    <property type="nucleotide sequence ID" value="NZ_NMPM01000004.1"/>
</dbReference>
<evidence type="ECO:0000313" key="2">
    <source>
        <dbReference type="Proteomes" id="UP000218332"/>
    </source>
</evidence>
<gene>
    <name evidence="1" type="ORF">CF392_00350</name>
</gene>
<protein>
    <submittedName>
        <fullName evidence="1">Uncharacterized protein</fullName>
    </submittedName>
</protein>
<keyword evidence="2" id="KW-1185">Reference proteome</keyword>
<name>A0A2A2I732_9GAMM</name>
<dbReference type="EMBL" id="NMPM01000004">
    <property type="protein sequence ID" value="PAV27402.1"/>
    <property type="molecule type" value="Genomic_DNA"/>
</dbReference>
<feature type="non-terminal residue" evidence="1">
    <location>
        <position position="67"/>
    </location>
</feature>
<sequence length="67" mass="7337">MMIGHGKTQKARKRPSGRAFSVFPCVTSNVPVQKPLLSSLLAFFQSVFMASSVDRSFPDAVFCRALS</sequence>
<accession>A0A2A2I732</accession>
<proteinExistence type="predicted"/>
<organism evidence="1 2">
    <name type="scientific">Tamilnaduibacter salinus</name>
    <dbReference type="NCBI Taxonomy" id="1484056"/>
    <lineage>
        <taxon>Bacteria</taxon>
        <taxon>Pseudomonadati</taxon>
        <taxon>Pseudomonadota</taxon>
        <taxon>Gammaproteobacteria</taxon>
        <taxon>Pseudomonadales</taxon>
        <taxon>Marinobacteraceae</taxon>
        <taxon>Tamilnaduibacter</taxon>
    </lineage>
</organism>
<evidence type="ECO:0000313" key="1">
    <source>
        <dbReference type="EMBL" id="PAV27402.1"/>
    </source>
</evidence>
<reference evidence="1 2" key="1">
    <citation type="submission" date="2017-07" db="EMBL/GenBank/DDBJ databases">
        <title>Tamlnaduibacter salinus (Mi-7) genome sequencing.</title>
        <authorList>
            <person name="Verma A."/>
            <person name="Krishnamurthi S."/>
        </authorList>
    </citation>
    <scope>NUCLEOTIDE SEQUENCE [LARGE SCALE GENOMIC DNA]</scope>
    <source>
        <strain evidence="1 2">Mi-7</strain>
    </source>
</reference>
<comment type="caution">
    <text evidence="1">The sequence shown here is derived from an EMBL/GenBank/DDBJ whole genome shotgun (WGS) entry which is preliminary data.</text>
</comment>
<dbReference type="Proteomes" id="UP000218332">
    <property type="component" value="Unassembled WGS sequence"/>
</dbReference>
<dbReference type="AlphaFoldDB" id="A0A2A2I732"/>